<comment type="function">
    <text evidence="7">May have a photoreceptor function.</text>
</comment>
<dbReference type="InterPro" id="IPR014729">
    <property type="entry name" value="Rossmann-like_a/b/a_fold"/>
</dbReference>
<dbReference type="Pfam" id="PF00875">
    <property type="entry name" value="DNA_photolyase"/>
    <property type="match status" value="1"/>
</dbReference>
<dbReference type="Gene3D" id="3.40.50.620">
    <property type="entry name" value="HUPs"/>
    <property type="match status" value="1"/>
</dbReference>
<evidence type="ECO:0000256" key="1">
    <source>
        <dbReference type="ARBA" id="ARBA00005862"/>
    </source>
</evidence>
<keyword evidence="5 7" id="KW-0157">Chromophore</keyword>
<dbReference type="PANTHER" id="PTHR11455">
    <property type="entry name" value="CRYPTOCHROME"/>
    <property type="match status" value="1"/>
</dbReference>
<evidence type="ECO:0000256" key="2">
    <source>
        <dbReference type="ARBA" id="ARBA00017881"/>
    </source>
</evidence>
<comment type="cofactor">
    <cofactor evidence="7">
        <name>(6R)-5,10-methylene-5,6,7,8-tetrahydrofolate</name>
        <dbReference type="ChEBI" id="CHEBI:15636"/>
    </cofactor>
    <text evidence="7">Binds 1 5,10-methenyltetrahydrofolate (MTHF) per subunit.</text>
</comment>
<evidence type="ECO:0000256" key="5">
    <source>
        <dbReference type="ARBA" id="ARBA00022991"/>
    </source>
</evidence>
<evidence type="ECO:0000256" key="6">
    <source>
        <dbReference type="PIRSR" id="PIRSR602081-1"/>
    </source>
</evidence>
<dbReference type="GO" id="GO:0000719">
    <property type="term" value="P:photoreactive repair"/>
    <property type="evidence" value="ECO:0007669"/>
    <property type="project" value="TreeGrafter"/>
</dbReference>
<dbReference type="RefSeq" id="WP_126773374.1">
    <property type="nucleotide sequence ID" value="NZ_PIPX01000002.1"/>
</dbReference>
<dbReference type="InterPro" id="IPR002081">
    <property type="entry name" value="Cryptochrome/DNA_photolyase_1"/>
</dbReference>
<feature type="domain" description="Photolyase/cryptochrome alpha/beta" evidence="8">
    <location>
        <begin position="4"/>
        <end position="136"/>
    </location>
</feature>
<dbReference type="OrthoDB" id="9772484at2"/>
<evidence type="ECO:0000313" key="9">
    <source>
        <dbReference type="EMBL" id="RUO53538.1"/>
    </source>
</evidence>
<dbReference type="Gene3D" id="1.10.579.10">
    <property type="entry name" value="DNA Cyclobutane Dipyrimidine Photolyase, subunit A, domain 3"/>
    <property type="match status" value="1"/>
</dbReference>
<keyword evidence="9" id="KW-0456">Lyase</keyword>
<protein>
    <recommendedName>
        <fullName evidence="2 7">Cryptochrome DASH</fullName>
    </recommendedName>
</protein>
<dbReference type="EMBL" id="PIPX01000002">
    <property type="protein sequence ID" value="RUO53538.1"/>
    <property type="molecule type" value="Genomic_DNA"/>
</dbReference>
<reference evidence="10" key="1">
    <citation type="journal article" date="2018" name="Front. Microbiol.">
        <title>Genome-Based Analysis Reveals the Taxonomy and Diversity of the Family Idiomarinaceae.</title>
        <authorList>
            <person name="Liu Y."/>
            <person name="Lai Q."/>
            <person name="Shao Z."/>
        </authorList>
    </citation>
    <scope>NUCLEOTIDE SEQUENCE [LARGE SCALE GENOMIC DNA]</scope>
    <source>
        <strain evidence="10">PO-M2</strain>
    </source>
</reference>
<evidence type="ECO:0000256" key="4">
    <source>
        <dbReference type="ARBA" id="ARBA00022827"/>
    </source>
</evidence>
<proteinExistence type="inferred from homology"/>
<sequence>MTHRTGIIWLREDLRLDDNPLIHKAAQECEQLLFIYCVNPKWFQANRYGLLTIGAHRWRFLLESLTDLRSQLKSLGQELIVTMQSPLHTFAELLAHYPIDVVYSSEHAGYYERVYQQLLQRRYPLIKHHVVCTNTLFRAAQFPFTLAELPESFSKFRRTLENDNLRDAIAEPIAPPRQLPPPPPFIEAWVRKHASVLPAITTTANPHFTGGERAAWQHLQSYFASDSASSYKVTRNALDDWSSSTKLSPWLANGSLSVRRVQHELRNYEKSQGANESTYWIFFELLWREYFQWYAHKYDHVLFRFAGIQGKRPQTSFYAARWQQWCSGTTAYPLVNACMNQLNATGYMSNRGRQLVASCFVHELQLDWRYGAAFFEQQLIDYDVASNWGNWQYLAGVGADPRGHRRFDLDKQTQQYDPNQAFIQHWQGDVAAQPDWIDAADWPHST</sequence>
<comment type="similarity">
    <text evidence="1 7">Belongs to the DNA photolyase class-1 family.</text>
</comment>
<dbReference type="GO" id="GO:0003913">
    <property type="term" value="F:DNA photolyase activity"/>
    <property type="evidence" value="ECO:0007669"/>
    <property type="project" value="InterPro"/>
</dbReference>
<evidence type="ECO:0000256" key="3">
    <source>
        <dbReference type="ARBA" id="ARBA00022630"/>
    </source>
</evidence>
<comment type="cofactor">
    <cofactor evidence="6 7">
        <name>FAD</name>
        <dbReference type="ChEBI" id="CHEBI:57692"/>
    </cofactor>
    <text evidence="6 7">Binds 1 FAD per subunit.</text>
</comment>
<dbReference type="SUPFAM" id="SSF48173">
    <property type="entry name" value="Cryptochrome/photolyase FAD-binding domain"/>
    <property type="match status" value="1"/>
</dbReference>
<keyword evidence="4 6" id="KW-0274">FAD</keyword>
<dbReference type="PANTHER" id="PTHR11455:SF22">
    <property type="entry name" value="CRYPTOCHROME DASH"/>
    <property type="match status" value="1"/>
</dbReference>
<organism evidence="9 10">
    <name type="scientific">Pseudidiomarina homiensis</name>
    <dbReference type="NCBI Taxonomy" id="364198"/>
    <lineage>
        <taxon>Bacteria</taxon>
        <taxon>Pseudomonadati</taxon>
        <taxon>Pseudomonadota</taxon>
        <taxon>Gammaproteobacteria</taxon>
        <taxon>Alteromonadales</taxon>
        <taxon>Idiomarinaceae</taxon>
        <taxon>Pseudidiomarina</taxon>
    </lineage>
</organism>
<dbReference type="InterPro" id="IPR014133">
    <property type="entry name" value="Cry_DASH"/>
</dbReference>
<comment type="caution">
    <text evidence="9">The sequence shown here is derived from an EMBL/GenBank/DDBJ whole genome shotgun (WGS) entry which is preliminary data.</text>
</comment>
<keyword evidence="3 6" id="KW-0285">Flavoprotein</keyword>
<keyword evidence="10" id="KW-1185">Reference proteome</keyword>
<dbReference type="InterPro" id="IPR036155">
    <property type="entry name" value="Crypto/Photolyase_N_sf"/>
</dbReference>
<dbReference type="Proteomes" id="UP000287649">
    <property type="component" value="Unassembled WGS sequence"/>
</dbReference>
<evidence type="ECO:0000313" key="10">
    <source>
        <dbReference type="Proteomes" id="UP000287649"/>
    </source>
</evidence>
<dbReference type="GO" id="GO:0071949">
    <property type="term" value="F:FAD binding"/>
    <property type="evidence" value="ECO:0007669"/>
    <property type="project" value="TreeGrafter"/>
</dbReference>
<accession>A0A432XXR2</accession>
<name>A0A432XXR2_9GAMM</name>
<dbReference type="PRINTS" id="PR00147">
    <property type="entry name" value="DNAPHOTLYASE"/>
</dbReference>
<feature type="binding site" evidence="6">
    <location>
        <begin position="244"/>
        <end position="248"/>
    </location>
    <ligand>
        <name>FAD</name>
        <dbReference type="ChEBI" id="CHEBI:57692"/>
    </ligand>
</feature>
<dbReference type="Pfam" id="PF03441">
    <property type="entry name" value="FAD_binding_7"/>
    <property type="match status" value="1"/>
</dbReference>
<dbReference type="InterPro" id="IPR036134">
    <property type="entry name" value="Crypto/Photolyase_FAD-like_sf"/>
</dbReference>
<evidence type="ECO:0000259" key="8">
    <source>
        <dbReference type="PROSITE" id="PS51645"/>
    </source>
</evidence>
<dbReference type="GO" id="GO:0003677">
    <property type="term" value="F:DNA binding"/>
    <property type="evidence" value="ECO:0007669"/>
    <property type="project" value="TreeGrafter"/>
</dbReference>
<feature type="binding site" evidence="6">
    <location>
        <begin position="381"/>
        <end position="383"/>
    </location>
    <ligand>
        <name>FAD</name>
        <dbReference type="ChEBI" id="CHEBI:57692"/>
    </ligand>
</feature>
<dbReference type="InterPro" id="IPR005101">
    <property type="entry name" value="Cryptochr/Photolyase_FAD-bd"/>
</dbReference>
<dbReference type="Gene3D" id="1.25.40.80">
    <property type="match status" value="1"/>
</dbReference>
<gene>
    <name evidence="9" type="ORF">CWI70_10160</name>
</gene>
<evidence type="ECO:0000256" key="7">
    <source>
        <dbReference type="RuleBase" id="RU367151"/>
    </source>
</evidence>
<dbReference type="PROSITE" id="PS51645">
    <property type="entry name" value="PHR_CRY_ALPHA_BETA"/>
    <property type="match status" value="1"/>
</dbReference>
<dbReference type="InterPro" id="IPR006050">
    <property type="entry name" value="DNA_photolyase_N"/>
</dbReference>
<dbReference type="SUPFAM" id="SSF52425">
    <property type="entry name" value="Cryptochrome/photolyase, N-terminal domain"/>
    <property type="match status" value="1"/>
</dbReference>
<dbReference type="AlphaFoldDB" id="A0A432XXR2"/>
<dbReference type="NCBIfam" id="TIGR02765">
    <property type="entry name" value="crypto_DASH"/>
    <property type="match status" value="1"/>
</dbReference>
<feature type="binding site" evidence="6">
    <location>
        <position position="231"/>
    </location>
    <ligand>
        <name>FAD</name>
        <dbReference type="ChEBI" id="CHEBI:57692"/>
    </ligand>
</feature>